<protein>
    <submittedName>
        <fullName evidence="2">Uncharacterized protein</fullName>
    </submittedName>
</protein>
<feature type="region of interest" description="Disordered" evidence="1">
    <location>
        <begin position="27"/>
        <end position="106"/>
    </location>
</feature>
<evidence type="ECO:0000256" key="1">
    <source>
        <dbReference type="SAM" id="MobiDB-lite"/>
    </source>
</evidence>
<accession>A0A9Q3QC34</accession>
<sequence>MSYDVTEKILGTSQHLQVTQWMASIDGKEEHHSFNSRMEEKNPPPPKQVPKTAPVASSRNSNVKNQHKIKTRAKARHQPQTLTSRATESQTFSRMPSRMYFRWPEQ</sequence>
<reference evidence="2" key="1">
    <citation type="submission" date="2021-03" db="EMBL/GenBank/DDBJ databases">
        <title>Draft genome sequence of rust myrtle Austropuccinia psidii MF-1, a brazilian biotype.</title>
        <authorList>
            <person name="Quecine M.C."/>
            <person name="Pachon D.M.R."/>
            <person name="Bonatelli M.L."/>
            <person name="Correr F.H."/>
            <person name="Franceschini L.M."/>
            <person name="Leite T.F."/>
            <person name="Margarido G.R.A."/>
            <person name="Almeida C.A."/>
            <person name="Ferrarezi J.A."/>
            <person name="Labate C.A."/>
        </authorList>
    </citation>
    <scope>NUCLEOTIDE SEQUENCE</scope>
    <source>
        <strain evidence="2">MF-1</strain>
    </source>
</reference>
<name>A0A9Q3QC34_9BASI</name>
<evidence type="ECO:0000313" key="3">
    <source>
        <dbReference type="Proteomes" id="UP000765509"/>
    </source>
</evidence>
<evidence type="ECO:0000313" key="2">
    <source>
        <dbReference type="EMBL" id="MBW0593766.1"/>
    </source>
</evidence>
<gene>
    <name evidence="2" type="ORF">O181_133481</name>
</gene>
<feature type="compositionally biased region" description="Basic and acidic residues" evidence="1">
    <location>
        <begin position="27"/>
        <end position="42"/>
    </location>
</feature>
<feature type="compositionally biased region" description="Basic residues" evidence="1">
    <location>
        <begin position="65"/>
        <end position="77"/>
    </location>
</feature>
<dbReference type="Proteomes" id="UP000765509">
    <property type="component" value="Unassembled WGS sequence"/>
</dbReference>
<comment type="caution">
    <text evidence="2">The sequence shown here is derived from an EMBL/GenBank/DDBJ whole genome shotgun (WGS) entry which is preliminary data.</text>
</comment>
<dbReference type="EMBL" id="AVOT02156459">
    <property type="protein sequence ID" value="MBW0593766.1"/>
    <property type="molecule type" value="Genomic_DNA"/>
</dbReference>
<keyword evidence="3" id="KW-1185">Reference proteome</keyword>
<organism evidence="2 3">
    <name type="scientific">Austropuccinia psidii MF-1</name>
    <dbReference type="NCBI Taxonomy" id="1389203"/>
    <lineage>
        <taxon>Eukaryota</taxon>
        <taxon>Fungi</taxon>
        <taxon>Dikarya</taxon>
        <taxon>Basidiomycota</taxon>
        <taxon>Pucciniomycotina</taxon>
        <taxon>Pucciniomycetes</taxon>
        <taxon>Pucciniales</taxon>
        <taxon>Sphaerophragmiaceae</taxon>
        <taxon>Austropuccinia</taxon>
    </lineage>
</organism>
<feature type="compositionally biased region" description="Polar residues" evidence="1">
    <location>
        <begin position="78"/>
        <end position="94"/>
    </location>
</feature>
<dbReference type="AlphaFoldDB" id="A0A9Q3QC34"/>
<proteinExistence type="predicted"/>